<reference evidence="1 2" key="1">
    <citation type="journal article" date="2015" name="Sci. Rep.">
        <title>The power of single molecule real-time sequencing technology in the de novo assembly of a eukaryotic genome.</title>
        <authorList>
            <person name="Sakai H."/>
            <person name="Naito K."/>
            <person name="Ogiso-Tanaka E."/>
            <person name="Takahashi Y."/>
            <person name="Iseki K."/>
            <person name="Muto C."/>
            <person name="Satou K."/>
            <person name="Teruya K."/>
            <person name="Shiroma A."/>
            <person name="Shimoji M."/>
            <person name="Hirano T."/>
            <person name="Itoh T."/>
            <person name="Kaga A."/>
            <person name="Tomooka N."/>
        </authorList>
    </citation>
    <scope>NUCLEOTIDE SEQUENCE [LARGE SCALE GENOMIC DNA]</scope>
    <source>
        <strain evidence="2">cv. Shumari</strain>
    </source>
</reference>
<feature type="non-terminal residue" evidence="1">
    <location>
        <position position="1"/>
    </location>
</feature>
<evidence type="ECO:0000313" key="1">
    <source>
        <dbReference type="EMBL" id="BAT97260.1"/>
    </source>
</evidence>
<dbReference type="EMBL" id="AP015042">
    <property type="protein sequence ID" value="BAT97260.1"/>
    <property type="molecule type" value="Genomic_DNA"/>
</dbReference>
<evidence type="ECO:0000313" key="2">
    <source>
        <dbReference type="Proteomes" id="UP000291084"/>
    </source>
</evidence>
<accession>A0A0S3SX96</accession>
<proteinExistence type="predicted"/>
<name>A0A0S3SX96_PHAAN</name>
<dbReference type="Proteomes" id="UP000291084">
    <property type="component" value="Chromosome 9"/>
</dbReference>
<protein>
    <submittedName>
        <fullName evidence="1">Uncharacterized protein</fullName>
    </submittedName>
</protein>
<organism evidence="1 2">
    <name type="scientific">Vigna angularis var. angularis</name>
    <dbReference type="NCBI Taxonomy" id="157739"/>
    <lineage>
        <taxon>Eukaryota</taxon>
        <taxon>Viridiplantae</taxon>
        <taxon>Streptophyta</taxon>
        <taxon>Embryophyta</taxon>
        <taxon>Tracheophyta</taxon>
        <taxon>Spermatophyta</taxon>
        <taxon>Magnoliopsida</taxon>
        <taxon>eudicotyledons</taxon>
        <taxon>Gunneridae</taxon>
        <taxon>Pentapetalae</taxon>
        <taxon>rosids</taxon>
        <taxon>fabids</taxon>
        <taxon>Fabales</taxon>
        <taxon>Fabaceae</taxon>
        <taxon>Papilionoideae</taxon>
        <taxon>50 kb inversion clade</taxon>
        <taxon>NPAAA clade</taxon>
        <taxon>indigoferoid/millettioid clade</taxon>
        <taxon>Phaseoleae</taxon>
        <taxon>Vigna</taxon>
    </lineage>
</organism>
<gene>
    <name evidence="1" type="primary">Vigan.09G065200</name>
    <name evidence="1" type="ORF">VIGAN_09065200</name>
</gene>
<dbReference type="AlphaFoldDB" id="A0A0S3SX96"/>
<keyword evidence="2" id="KW-1185">Reference proteome</keyword>
<sequence length="82" mass="10351">HFSYISVSSFHTIKYRYSFYLIQFKAFHSSREVTYERKTQRYRKNDYFDTNFFYVWIQLTLLHHVRTTMKLLHHVRTTMKLF</sequence>